<dbReference type="EMBL" id="PEDP01001678">
    <property type="protein sequence ID" value="POS83339.1"/>
    <property type="molecule type" value="Genomic_DNA"/>
</dbReference>
<keyword evidence="3" id="KW-1185">Reference proteome</keyword>
<evidence type="ECO:0000313" key="3">
    <source>
        <dbReference type="Proteomes" id="UP000237438"/>
    </source>
</evidence>
<gene>
    <name evidence="2" type="ORF">EPUL_006733</name>
</gene>
<evidence type="ECO:0000313" key="2">
    <source>
        <dbReference type="EMBL" id="POS83339.1"/>
    </source>
</evidence>
<feature type="region of interest" description="Disordered" evidence="1">
    <location>
        <begin position="1"/>
        <end position="20"/>
    </location>
</feature>
<accession>A0A2S4PMR3</accession>
<evidence type="ECO:0000256" key="1">
    <source>
        <dbReference type="SAM" id="MobiDB-lite"/>
    </source>
</evidence>
<sequence length="62" mass="6990">MTGTFFPKEGSEDCPYHSEKDQLDDYLPCRQSERAKRAHDLATKANALQAEYIISSSLTPKV</sequence>
<feature type="compositionally biased region" description="Basic and acidic residues" evidence="1">
    <location>
        <begin position="9"/>
        <end position="20"/>
    </location>
</feature>
<reference evidence="2 3" key="1">
    <citation type="submission" date="2017-10" db="EMBL/GenBank/DDBJ databases">
        <title>Development of genomic resources for the powdery mildew, Erysiphe pulchra.</title>
        <authorList>
            <person name="Wadl P.A."/>
            <person name="Mack B.M."/>
            <person name="Moore G."/>
            <person name="Beltz S.B."/>
        </authorList>
    </citation>
    <scope>NUCLEOTIDE SEQUENCE [LARGE SCALE GENOMIC DNA]</scope>
    <source>
        <strain evidence="2">Cflorida</strain>
    </source>
</reference>
<proteinExistence type="predicted"/>
<dbReference type="OrthoDB" id="10359251at2759"/>
<dbReference type="Proteomes" id="UP000237438">
    <property type="component" value="Unassembled WGS sequence"/>
</dbReference>
<dbReference type="AlphaFoldDB" id="A0A2S4PMR3"/>
<comment type="caution">
    <text evidence="2">The sequence shown here is derived from an EMBL/GenBank/DDBJ whole genome shotgun (WGS) entry which is preliminary data.</text>
</comment>
<organism evidence="2 3">
    <name type="scientific">Erysiphe pulchra</name>
    <dbReference type="NCBI Taxonomy" id="225359"/>
    <lineage>
        <taxon>Eukaryota</taxon>
        <taxon>Fungi</taxon>
        <taxon>Dikarya</taxon>
        <taxon>Ascomycota</taxon>
        <taxon>Pezizomycotina</taxon>
        <taxon>Leotiomycetes</taxon>
        <taxon>Erysiphales</taxon>
        <taxon>Erysiphaceae</taxon>
        <taxon>Erysiphe</taxon>
    </lineage>
</organism>
<feature type="non-terminal residue" evidence="2">
    <location>
        <position position="62"/>
    </location>
</feature>
<protein>
    <submittedName>
        <fullName evidence="2">Uncharacterized protein</fullName>
    </submittedName>
</protein>
<name>A0A2S4PMR3_9PEZI</name>